<protein>
    <submittedName>
        <fullName evidence="1">Uncharacterized protein</fullName>
    </submittedName>
</protein>
<organism evidence="1 2">
    <name type="scientific">Eretmocerus hayati</name>
    <dbReference type="NCBI Taxonomy" id="131215"/>
    <lineage>
        <taxon>Eukaryota</taxon>
        <taxon>Metazoa</taxon>
        <taxon>Ecdysozoa</taxon>
        <taxon>Arthropoda</taxon>
        <taxon>Hexapoda</taxon>
        <taxon>Insecta</taxon>
        <taxon>Pterygota</taxon>
        <taxon>Neoptera</taxon>
        <taxon>Endopterygota</taxon>
        <taxon>Hymenoptera</taxon>
        <taxon>Apocrita</taxon>
        <taxon>Proctotrupomorpha</taxon>
        <taxon>Chalcidoidea</taxon>
        <taxon>Aphelinidae</taxon>
        <taxon>Aphelininae</taxon>
        <taxon>Eretmocerus</taxon>
    </lineage>
</organism>
<evidence type="ECO:0000313" key="1">
    <source>
        <dbReference type="EMBL" id="KAJ8674543.1"/>
    </source>
</evidence>
<sequence length="218" mass="24946">MMLSWSITLSVLAVTQPRPPSGNLLVTPSIYFQCQTNVQFVAKYWNGFTKMNFDLLGHDPLNENIFANVERICNNYYDLCNAFRDELVSIPPMLNLAKSHRDHLKLTMPQYSPHMSRDLLEPVFRIKQNKFSLGSENLCRIFSNVTLHENFLLDNGTALYTLQSWVSNVIQGLRLHVDLLYGLTSMLELINVNELHEDLFDSATINQIRAIVVSKNPG</sequence>
<comment type="caution">
    <text evidence="1">The sequence shown here is derived from an EMBL/GenBank/DDBJ whole genome shotgun (WGS) entry which is preliminary data.</text>
</comment>
<name>A0ACC2NTK0_9HYME</name>
<dbReference type="EMBL" id="CM056743">
    <property type="protein sequence ID" value="KAJ8674543.1"/>
    <property type="molecule type" value="Genomic_DNA"/>
</dbReference>
<dbReference type="Proteomes" id="UP001239111">
    <property type="component" value="Chromosome 3"/>
</dbReference>
<accession>A0ACC2NTK0</accession>
<keyword evidence="2" id="KW-1185">Reference proteome</keyword>
<proteinExistence type="predicted"/>
<gene>
    <name evidence="1" type="ORF">QAD02_005805</name>
</gene>
<reference evidence="1" key="1">
    <citation type="submission" date="2023-04" db="EMBL/GenBank/DDBJ databases">
        <title>A chromosome-level genome assembly of the parasitoid wasp Eretmocerus hayati.</title>
        <authorList>
            <person name="Zhong Y."/>
            <person name="Liu S."/>
            <person name="Liu Y."/>
        </authorList>
    </citation>
    <scope>NUCLEOTIDE SEQUENCE</scope>
    <source>
        <strain evidence="1">ZJU_SS_LIU_2023</strain>
    </source>
</reference>
<evidence type="ECO:0000313" key="2">
    <source>
        <dbReference type="Proteomes" id="UP001239111"/>
    </source>
</evidence>